<name>A0ABW9UVT3_9SPHN</name>
<sequence length="341" mass="36309">MKATQRDFAGAAQRAARQCRVFFFCGPDEAGASAAADRIVELLDDPGERVELAGAALRKDPVLLGDEARSSSLFGGARHIYVRATGDEAHDAVANLVPGTGDACPVLIVATSATDKSRTAKLLEKRDDALVAMFWPPDLPSVTASVRTMADAAGLRLNGDIAERIARAAGLDVRLARSEVEKLALYLDASPAAPRNADAEALEAIGATAEEDGFAALVNAVLGGEVRKIPAEIQRMRTLSLNPVGVLLAIERRAAQLARLAATLGGRRLGDLDRGAKARLGIFWKEERDIAAQLQRWRGRDLDRLVAKVVALHRALLANSQSAELLLAQGLAEIARHAARR</sequence>
<dbReference type="InterPro" id="IPR027417">
    <property type="entry name" value="P-loop_NTPase"/>
</dbReference>
<protein>
    <recommendedName>
        <fullName evidence="1">DNA-directed DNA polymerase</fullName>
        <ecNumber evidence="1">2.7.7.7</ecNumber>
    </recommendedName>
</protein>
<evidence type="ECO:0000256" key="5">
    <source>
        <dbReference type="ARBA" id="ARBA00022932"/>
    </source>
</evidence>
<comment type="catalytic activity">
    <reaction evidence="7">
        <text>DNA(n) + a 2'-deoxyribonucleoside 5'-triphosphate = DNA(n+1) + diphosphate</text>
        <dbReference type="Rhea" id="RHEA:22508"/>
        <dbReference type="Rhea" id="RHEA-COMP:17339"/>
        <dbReference type="Rhea" id="RHEA-COMP:17340"/>
        <dbReference type="ChEBI" id="CHEBI:33019"/>
        <dbReference type="ChEBI" id="CHEBI:61560"/>
        <dbReference type="ChEBI" id="CHEBI:173112"/>
        <dbReference type="EC" id="2.7.7.7"/>
    </reaction>
</comment>
<accession>A0ABW9UVT3</accession>
<evidence type="ECO:0000256" key="3">
    <source>
        <dbReference type="ARBA" id="ARBA00022695"/>
    </source>
</evidence>
<dbReference type="InterPro" id="IPR008921">
    <property type="entry name" value="DNA_pol3_clamp-load_cplx_C"/>
</dbReference>
<proteinExistence type="inferred from homology"/>
<dbReference type="Proteomes" id="UP000444401">
    <property type="component" value="Unassembled WGS sequence"/>
</dbReference>
<keyword evidence="5" id="KW-0239">DNA-directed DNA polymerase</keyword>
<keyword evidence="9" id="KW-1185">Reference proteome</keyword>
<evidence type="ECO:0000256" key="7">
    <source>
        <dbReference type="ARBA" id="ARBA00049244"/>
    </source>
</evidence>
<dbReference type="SUPFAM" id="SSF48019">
    <property type="entry name" value="post-AAA+ oligomerization domain-like"/>
    <property type="match status" value="1"/>
</dbReference>
<dbReference type="EC" id="2.7.7.7" evidence="1"/>
<dbReference type="RefSeq" id="WP_160733561.1">
    <property type="nucleotide sequence ID" value="NZ_WTYO01000003.1"/>
</dbReference>
<evidence type="ECO:0000313" key="8">
    <source>
        <dbReference type="EMBL" id="MXO68964.1"/>
    </source>
</evidence>
<keyword evidence="3" id="KW-0548">Nucleotidyltransferase</keyword>
<reference evidence="8 9" key="1">
    <citation type="submission" date="2019-12" db="EMBL/GenBank/DDBJ databases">
        <title>Genomic-based taxomic classification of the family Erythrobacteraceae.</title>
        <authorList>
            <person name="Xu L."/>
        </authorList>
    </citation>
    <scope>NUCLEOTIDE SEQUENCE [LARGE SCALE GENOMIC DNA]</scope>
    <source>
        <strain evidence="8 9">H32</strain>
    </source>
</reference>
<evidence type="ECO:0000256" key="4">
    <source>
        <dbReference type="ARBA" id="ARBA00022705"/>
    </source>
</evidence>
<comment type="caution">
    <text evidence="8">The sequence shown here is derived from an EMBL/GenBank/DDBJ whole genome shotgun (WGS) entry which is preliminary data.</text>
</comment>
<dbReference type="PANTHER" id="PTHR34388">
    <property type="entry name" value="DNA POLYMERASE III SUBUNIT DELTA"/>
    <property type="match status" value="1"/>
</dbReference>
<organism evidence="8 9">
    <name type="scientific">Pelagerythrobacter marinus</name>
    <dbReference type="NCBI Taxonomy" id="538382"/>
    <lineage>
        <taxon>Bacteria</taxon>
        <taxon>Pseudomonadati</taxon>
        <taxon>Pseudomonadota</taxon>
        <taxon>Alphaproteobacteria</taxon>
        <taxon>Sphingomonadales</taxon>
        <taxon>Erythrobacteraceae</taxon>
        <taxon>Pelagerythrobacter</taxon>
    </lineage>
</organism>
<dbReference type="Gene3D" id="1.10.8.60">
    <property type="match status" value="1"/>
</dbReference>
<dbReference type="NCBIfam" id="TIGR01128">
    <property type="entry name" value="holA"/>
    <property type="match status" value="1"/>
</dbReference>
<dbReference type="EMBL" id="WTYO01000003">
    <property type="protein sequence ID" value="MXO68964.1"/>
    <property type="molecule type" value="Genomic_DNA"/>
</dbReference>
<comment type="similarity">
    <text evidence="6">Belongs to the DNA polymerase HolA subunit family.</text>
</comment>
<evidence type="ECO:0000256" key="2">
    <source>
        <dbReference type="ARBA" id="ARBA00022679"/>
    </source>
</evidence>
<evidence type="ECO:0000256" key="6">
    <source>
        <dbReference type="ARBA" id="ARBA00034754"/>
    </source>
</evidence>
<keyword evidence="2" id="KW-0808">Transferase</keyword>
<dbReference type="SUPFAM" id="SSF52540">
    <property type="entry name" value="P-loop containing nucleoside triphosphate hydrolases"/>
    <property type="match status" value="1"/>
</dbReference>
<evidence type="ECO:0000313" key="9">
    <source>
        <dbReference type="Proteomes" id="UP000444401"/>
    </source>
</evidence>
<dbReference type="InterPro" id="IPR005790">
    <property type="entry name" value="DNA_polIII_delta"/>
</dbReference>
<evidence type="ECO:0000256" key="1">
    <source>
        <dbReference type="ARBA" id="ARBA00012417"/>
    </source>
</evidence>
<gene>
    <name evidence="8" type="ORF">GRI72_09015</name>
</gene>
<dbReference type="PANTHER" id="PTHR34388:SF1">
    <property type="entry name" value="DNA POLYMERASE III SUBUNIT DELTA"/>
    <property type="match status" value="1"/>
</dbReference>
<keyword evidence="4" id="KW-0235">DNA replication</keyword>